<dbReference type="AlphaFoldDB" id="A0AAW4PLV0"/>
<reference evidence="1 2" key="1">
    <citation type="submission" date="2021-06" db="EMBL/GenBank/DDBJ databases">
        <title>Halomicroarcula sp. a new haloarchaeum isolated from saline soil.</title>
        <authorList>
            <person name="Duran-Viseras A."/>
            <person name="Sanchez-Porro C."/>
            <person name="Ventosa A."/>
        </authorList>
    </citation>
    <scope>NUCLEOTIDE SEQUENCE [LARGE SCALE GENOMIC DNA]</scope>
    <source>
        <strain evidence="1 2">F13</strain>
    </source>
</reference>
<evidence type="ECO:0000313" key="1">
    <source>
        <dbReference type="EMBL" id="MBX0321600.1"/>
    </source>
</evidence>
<gene>
    <name evidence="1" type="ORF">EGH21_01020</name>
</gene>
<dbReference type="RefSeq" id="WP_220617320.1">
    <property type="nucleotide sequence ID" value="NZ_RKLR01000001.1"/>
</dbReference>
<dbReference type="EMBL" id="RKLR01000001">
    <property type="protein sequence ID" value="MBX0321600.1"/>
    <property type="molecule type" value="Genomic_DNA"/>
</dbReference>
<protein>
    <submittedName>
        <fullName evidence="1">Uncharacterized protein</fullName>
    </submittedName>
</protein>
<accession>A0AAW4PLV0</accession>
<proteinExistence type="predicted"/>
<name>A0AAW4PLV0_9EURY</name>
<keyword evidence="2" id="KW-1185">Reference proteome</keyword>
<sequence length="61" mass="7137">MNAPVPDSVEVESWIALYFDVHWVASFYGEKPEKVQRYASRVRKRAETIRDGVRERGLGRQ</sequence>
<organism evidence="1 2">
    <name type="scientific">Haloarcula rubra</name>
    <dbReference type="NCBI Taxonomy" id="2487747"/>
    <lineage>
        <taxon>Archaea</taxon>
        <taxon>Methanobacteriati</taxon>
        <taxon>Methanobacteriota</taxon>
        <taxon>Stenosarchaea group</taxon>
        <taxon>Halobacteria</taxon>
        <taxon>Halobacteriales</taxon>
        <taxon>Haloarculaceae</taxon>
        <taxon>Haloarcula</taxon>
    </lineage>
</organism>
<dbReference type="Proteomes" id="UP001430377">
    <property type="component" value="Unassembled WGS sequence"/>
</dbReference>
<evidence type="ECO:0000313" key="2">
    <source>
        <dbReference type="Proteomes" id="UP001430377"/>
    </source>
</evidence>
<comment type="caution">
    <text evidence="1">The sequence shown here is derived from an EMBL/GenBank/DDBJ whole genome shotgun (WGS) entry which is preliminary data.</text>
</comment>